<dbReference type="KEGG" id="drc:G0Q07_06520"/>
<dbReference type="AlphaFoldDB" id="A0A6C0RBX4"/>
<reference evidence="1 2" key="1">
    <citation type="submission" date="2020-02" db="EMBL/GenBank/DDBJ databases">
        <title>Genome sequencing for Draconibacterium sp. strain M1.</title>
        <authorList>
            <person name="Park S.-J."/>
        </authorList>
    </citation>
    <scope>NUCLEOTIDE SEQUENCE [LARGE SCALE GENOMIC DNA]</scope>
    <source>
        <strain evidence="1 2">M1</strain>
    </source>
</reference>
<proteinExistence type="predicted"/>
<keyword evidence="2" id="KW-1185">Reference proteome</keyword>
<dbReference type="Gene3D" id="1.10.1470.10">
    <property type="entry name" value="YjbJ"/>
    <property type="match status" value="1"/>
</dbReference>
<accession>A0A6C0RBX4</accession>
<dbReference type="EMBL" id="CP048409">
    <property type="protein sequence ID" value="QIA07402.1"/>
    <property type="molecule type" value="Genomic_DNA"/>
</dbReference>
<name>A0A6C0RBX4_9BACT</name>
<organism evidence="1 2">
    <name type="scientific">Draconibacterium halophilum</name>
    <dbReference type="NCBI Taxonomy" id="2706887"/>
    <lineage>
        <taxon>Bacteria</taxon>
        <taxon>Pseudomonadati</taxon>
        <taxon>Bacteroidota</taxon>
        <taxon>Bacteroidia</taxon>
        <taxon>Marinilabiliales</taxon>
        <taxon>Prolixibacteraceae</taxon>
        <taxon>Draconibacterium</taxon>
    </lineage>
</organism>
<protein>
    <submittedName>
        <fullName evidence="1">General stress protein CsbD</fullName>
    </submittedName>
</protein>
<evidence type="ECO:0000313" key="1">
    <source>
        <dbReference type="EMBL" id="QIA07402.1"/>
    </source>
</evidence>
<dbReference type="InterPro" id="IPR036629">
    <property type="entry name" value="YjbJ_sf"/>
</dbReference>
<dbReference type="Proteomes" id="UP000474630">
    <property type="component" value="Chromosome"/>
</dbReference>
<evidence type="ECO:0000313" key="2">
    <source>
        <dbReference type="Proteomes" id="UP000474630"/>
    </source>
</evidence>
<gene>
    <name evidence="1" type="ORF">G0Q07_06520</name>
</gene>
<sequence length="71" mass="8376">MRTNNSIENNWSVIKLGLKEKYPQLSKEDLTYIDGYENEFLHNLELKLGMNREQLTTILHSLIPIERTEKA</sequence>
<dbReference type="RefSeq" id="WP_163345325.1">
    <property type="nucleotide sequence ID" value="NZ_CP048409.1"/>
</dbReference>